<sequence length="115" mass="13025">MRNSKPFRDIISAPDFVKIFGEAKPQSKGERSNIFGAEDELKVAPKGVVKDHKDIDLLKCRSFAVVHRFLDSEVLESDFNQKLANVARVLQPFVHCLNDLMTLQDHEEEEGDEVG</sequence>
<dbReference type="OrthoDB" id="2537769at2759"/>
<dbReference type="GeneID" id="66076090"/>
<gene>
    <name evidence="1" type="ORF">E1B28_007014</name>
</gene>
<dbReference type="PANTHER" id="PTHR36452">
    <property type="entry name" value="CHROMOSOME 12, WHOLE GENOME SHOTGUN SEQUENCE"/>
    <property type="match status" value="1"/>
</dbReference>
<dbReference type="KEGG" id="more:E1B28_007014"/>
<name>A0A9P7UVH2_9AGAR</name>
<dbReference type="RefSeq" id="XP_043009804.1">
    <property type="nucleotide sequence ID" value="XM_043151724.1"/>
</dbReference>
<dbReference type="InterPro" id="IPR012808">
    <property type="entry name" value="CHP02453"/>
</dbReference>
<reference evidence="1" key="1">
    <citation type="journal article" date="2021" name="Genome Biol. Evol.">
        <title>The assembled and annotated genome of the fairy-ring fungus Marasmius oreades.</title>
        <authorList>
            <person name="Hiltunen M."/>
            <person name="Ament-Velasquez S.L."/>
            <person name="Johannesson H."/>
        </authorList>
    </citation>
    <scope>NUCLEOTIDE SEQUENCE</scope>
    <source>
        <strain evidence="1">03SP1</strain>
    </source>
</reference>
<dbReference type="Proteomes" id="UP001049176">
    <property type="component" value="Chromosome 4"/>
</dbReference>
<dbReference type="PANTHER" id="PTHR36452:SF1">
    <property type="entry name" value="DUF2461 DOMAIN-CONTAINING PROTEIN"/>
    <property type="match status" value="1"/>
</dbReference>
<dbReference type="EMBL" id="CM032184">
    <property type="protein sequence ID" value="KAG7093334.1"/>
    <property type="molecule type" value="Genomic_DNA"/>
</dbReference>
<accession>A0A9P7UVH2</accession>
<organism evidence="1 2">
    <name type="scientific">Marasmius oreades</name>
    <name type="common">fairy-ring Marasmius</name>
    <dbReference type="NCBI Taxonomy" id="181124"/>
    <lineage>
        <taxon>Eukaryota</taxon>
        <taxon>Fungi</taxon>
        <taxon>Dikarya</taxon>
        <taxon>Basidiomycota</taxon>
        <taxon>Agaricomycotina</taxon>
        <taxon>Agaricomycetes</taxon>
        <taxon>Agaricomycetidae</taxon>
        <taxon>Agaricales</taxon>
        <taxon>Marasmiineae</taxon>
        <taxon>Marasmiaceae</taxon>
        <taxon>Marasmius</taxon>
    </lineage>
</organism>
<keyword evidence="2" id="KW-1185">Reference proteome</keyword>
<evidence type="ECO:0000313" key="2">
    <source>
        <dbReference type="Proteomes" id="UP001049176"/>
    </source>
</evidence>
<dbReference type="AlphaFoldDB" id="A0A9P7UVH2"/>
<comment type="caution">
    <text evidence="1">The sequence shown here is derived from an EMBL/GenBank/DDBJ whole genome shotgun (WGS) entry which is preliminary data.</text>
</comment>
<dbReference type="Pfam" id="PF09365">
    <property type="entry name" value="DUF2461"/>
    <property type="match status" value="1"/>
</dbReference>
<evidence type="ECO:0000313" key="1">
    <source>
        <dbReference type="EMBL" id="KAG7093334.1"/>
    </source>
</evidence>
<protein>
    <submittedName>
        <fullName evidence="1">Uncharacterized protein</fullName>
    </submittedName>
</protein>
<proteinExistence type="predicted"/>